<reference evidence="2 3" key="1">
    <citation type="submission" date="2010-12" db="EMBL/GenBank/DDBJ databases">
        <title>Complete sequence of Desulfurispirillum indicum S5.</title>
        <authorList>
            <consortium name="US DOE Joint Genome Institute"/>
            <person name="Lucas S."/>
            <person name="Copeland A."/>
            <person name="Lapidus A."/>
            <person name="Cheng J.-F."/>
            <person name="Goodwin L."/>
            <person name="Pitluck S."/>
            <person name="Chertkov O."/>
            <person name="Held B."/>
            <person name="Detter J.C."/>
            <person name="Han C."/>
            <person name="Tapia R."/>
            <person name="Land M."/>
            <person name="Hauser L."/>
            <person name="Kyrpides N."/>
            <person name="Ivanova N."/>
            <person name="Mikhailova N."/>
            <person name="Haggblom M."/>
            <person name="Rauschenbach I."/>
            <person name="Bini E."/>
            <person name="Woyke T."/>
        </authorList>
    </citation>
    <scope>NUCLEOTIDE SEQUENCE [LARGE SCALE GENOMIC DNA]</scope>
    <source>
        <strain evidence="3">ATCC BAA-1389 / DSM 22839 / S5</strain>
    </source>
</reference>
<dbReference type="HOGENOM" id="CLU_120910_3_1_0"/>
<gene>
    <name evidence="2" type="ordered locus">Selin_1239</name>
</gene>
<dbReference type="EMBL" id="CP002432">
    <property type="protein sequence ID" value="ADU65974.1"/>
    <property type="molecule type" value="Genomic_DNA"/>
</dbReference>
<dbReference type="AlphaFoldDB" id="E6W4Z8"/>
<organism evidence="2 3">
    <name type="scientific">Desulfurispirillum indicum (strain ATCC BAA-1389 / DSM 22839 / S5)</name>
    <dbReference type="NCBI Taxonomy" id="653733"/>
    <lineage>
        <taxon>Bacteria</taxon>
        <taxon>Pseudomonadati</taxon>
        <taxon>Chrysiogenota</taxon>
        <taxon>Chrysiogenia</taxon>
        <taxon>Chrysiogenales</taxon>
        <taxon>Chrysiogenaceae</taxon>
        <taxon>Desulfurispirillum</taxon>
    </lineage>
</organism>
<accession>E6W4Z8</accession>
<dbReference type="SUPFAM" id="SSF160214">
    <property type="entry name" value="FlaG-like"/>
    <property type="match status" value="1"/>
</dbReference>
<dbReference type="PANTHER" id="PTHR37166">
    <property type="entry name" value="PROTEIN FLAG"/>
    <property type="match status" value="1"/>
</dbReference>
<feature type="compositionally biased region" description="Polar residues" evidence="1">
    <location>
        <begin position="1"/>
        <end position="10"/>
    </location>
</feature>
<dbReference type="STRING" id="653733.Selin_1239"/>
<evidence type="ECO:0000256" key="1">
    <source>
        <dbReference type="SAM" id="MobiDB-lite"/>
    </source>
</evidence>
<feature type="compositionally biased region" description="Polar residues" evidence="1">
    <location>
        <begin position="45"/>
        <end position="54"/>
    </location>
</feature>
<feature type="region of interest" description="Disordered" evidence="1">
    <location>
        <begin position="1"/>
        <end position="58"/>
    </location>
</feature>
<name>E6W4Z8_DESIS</name>
<dbReference type="RefSeq" id="WP_013505855.1">
    <property type="nucleotide sequence ID" value="NC_014836.1"/>
</dbReference>
<keyword evidence="2" id="KW-0966">Cell projection</keyword>
<dbReference type="InterPro" id="IPR035924">
    <property type="entry name" value="FlaG-like_sf"/>
</dbReference>
<dbReference type="OrthoDB" id="5516677at2"/>
<dbReference type="InterPro" id="IPR005186">
    <property type="entry name" value="FlaG"/>
</dbReference>
<dbReference type="InParanoid" id="E6W4Z8"/>
<sequence>MQVESYQAVSPSAGDRADVLQQRRNAAVDRLAAGTTSEGAVARPQKNSGRQEAPSQEELQRAVEELNRNMSFLNVSRHFEVEESTDTLVVKLMDKQTGEVIRQIPSEEAIKRMSHMQDFLGMLYDGNA</sequence>
<dbReference type="KEGG" id="din:Selin_1239"/>
<dbReference type="Proteomes" id="UP000002572">
    <property type="component" value="Chromosome"/>
</dbReference>
<keyword evidence="2" id="KW-0969">Cilium</keyword>
<dbReference type="eggNOG" id="COG1334">
    <property type="taxonomic scope" value="Bacteria"/>
</dbReference>
<evidence type="ECO:0000313" key="2">
    <source>
        <dbReference type="EMBL" id="ADU65974.1"/>
    </source>
</evidence>
<dbReference type="Pfam" id="PF03646">
    <property type="entry name" value="FlaG"/>
    <property type="match status" value="1"/>
</dbReference>
<protein>
    <submittedName>
        <fullName evidence="2">Flagellar protein FlaG protein</fullName>
    </submittedName>
</protein>
<dbReference type="Gene3D" id="3.30.160.170">
    <property type="entry name" value="FlaG-like"/>
    <property type="match status" value="1"/>
</dbReference>
<dbReference type="PANTHER" id="PTHR37166:SF1">
    <property type="entry name" value="PROTEIN FLAG"/>
    <property type="match status" value="1"/>
</dbReference>
<keyword evidence="2" id="KW-0282">Flagellum</keyword>
<proteinExistence type="predicted"/>
<evidence type="ECO:0000313" key="3">
    <source>
        <dbReference type="Proteomes" id="UP000002572"/>
    </source>
</evidence>
<keyword evidence="3" id="KW-1185">Reference proteome</keyword>